<feature type="domain" description="F-box" evidence="1">
    <location>
        <begin position="11"/>
        <end position="52"/>
    </location>
</feature>
<gene>
    <name evidence="2" type="ORF">TorRG33x02_292670</name>
</gene>
<dbReference type="Proteomes" id="UP000237000">
    <property type="component" value="Unassembled WGS sequence"/>
</dbReference>
<protein>
    <submittedName>
        <fullName evidence="2">F-box domain containing protein</fullName>
    </submittedName>
</protein>
<dbReference type="InterPro" id="IPR036047">
    <property type="entry name" value="F-box-like_dom_sf"/>
</dbReference>
<dbReference type="PANTHER" id="PTHR39741:SF2">
    <property type="entry name" value="F-BOX DOMAIN-CONTAINING PROTEIN"/>
    <property type="match status" value="1"/>
</dbReference>
<name>A0A2P5C9V0_TREOI</name>
<dbReference type="STRING" id="63057.A0A2P5C9V0"/>
<dbReference type="AlphaFoldDB" id="A0A2P5C9V0"/>
<dbReference type="Pfam" id="PF12937">
    <property type="entry name" value="F-box-like"/>
    <property type="match status" value="1"/>
</dbReference>
<dbReference type="SUPFAM" id="SSF81383">
    <property type="entry name" value="F-box domain"/>
    <property type="match status" value="1"/>
</dbReference>
<reference evidence="3" key="1">
    <citation type="submission" date="2016-06" db="EMBL/GenBank/DDBJ databases">
        <title>Parallel loss of symbiosis genes in relatives of nitrogen-fixing non-legume Parasponia.</title>
        <authorList>
            <person name="Van Velzen R."/>
            <person name="Holmer R."/>
            <person name="Bu F."/>
            <person name="Rutten L."/>
            <person name="Van Zeijl A."/>
            <person name="Liu W."/>
            <person name="Santuari L."/>
            <person name="Cao Q."/>
            <person name="Sharma T."/>
            <person name="Shen D."/>
            <person name="Roswanjaya Y."/>
            <person name="Wardhani T."/>
            <person name="Kalhor M.S."/>
            <person name="Jansen J."/>
            <person name="Van den Hoogen J."/>
            <person name="Gungor B."/>
            <person name="Hartog M."/>
            <person name="Hontelez J."/>
            <person name="Verver J."/>
            <person name="Yang W.-C."/>
            <person name="Schijlen E."/>
            <person name="Repin R."/>
            <person name="Schilthuizen M."/>
            <person name="Schranz E."/>
            <person name="Heidstra R."/>
            <person name="Miyata K."/>
            <person name="Fedorova E."/>
            <person name="Kohlen W."/>
            <person name="Bisseling T."/>
            <person name="Smit S."/>
            <person name="Geurts R."/>
        </authorList>
    </citation>
    <scope>NUCLEOTIDE SEQUENCE [LARGE SCALE GENOMIC DNA]</scope>
    <source>
        <strain evidence="3">cv. RG33-2</strain>
    </source>
</reference>
<accession>A0A2P5C9V0</accession>
<dbReference type="OrthoDB" id="63379at2759"/>
<dbReference type="InterPro" id="IPR055336">
    <property type="entry name" value="At4g00755-like"/>
</dbReference>
<comment type="caution">
    <text evidence="2">The sequence shown here is derived from an EMBL/GenBank/DDBJ whole genome shotgun (WGS) entry which is preliminary data.</text>
</comment>
<dbReference type="SMART" id="SM00256">
    <property type="entry name" value="FBOX"/>
    <property type="match status" value="1"/>
</dbReference>
<dbReference type="InterPro" id="IPR001810">
    <property type="entry name" value="F-box_dom"/>
</dbReference>
<dbReference type="EMBL" id="JXTC01000393">
    <property type="protein sequence ID" value="PON57813.1"/>
    <property type="molecule type" value="Genomic_DNA"/>
</dbReference>
<keyword evidence="3" id="KW-1185">Reference proteome</keyword>
<sequence length="401" mass="45561">MDNGVDFIYWLGTDLSTKILTHLDDPSDIVRVSSVSRLWRQFVIEHGICRQLCLKKFPEISGTAHDIEVNNLIEPVNVGLRKSTEFELLKRNHRIYSFLSKGLSPVIRKDCISVAVSASSTDNYPTESIQNTLEALDVFDNGALYWSSGGESDPSVPETLLYKLVAKLCVITEIHVQPFQAYFQYGFPIYSCAAVRFRLGHLRNVEVLETLLDNTFMDHTLEDDRFVWTYTSPEFPMAQESVLQKFELPEPAVCMGGYMLVELLGRVQKQEIDGLYYICIANVQVVGRPLSPNFDVEMFEPSGKCSLKYHPKTFSAESSLQLSNAEVGESSRLRTITSRFMRVVVGWEHTVLNRYLGSGSVSGDDESEDERLGRFYIVELTLIYPSFKYNHLRLIEVMANV</sequence>
<evidence type="ECO:0000259" key="1">
    <source>
        <dbReference type="SMART" id="SM00256"/>
    </source>
</evidence>
<dbReference type="PANTHER" id="PTHR39741">
    <property type="entry name" value="F-BOX DOMAIN CONTAINING PROTEIN, EXPRESSED"/>
    <property type="match status" value="1"/>
</dbReference>
<dbReference type="InParanoid" id="A0A2P5C9V0"/>
<evidence type="ECO:0000313" key="2">
    <source>
        <dbReference type="EMBL" id="PON57813.1"/>
    </source>
</evidence>
<dbReference type="Gene3D" id="1.20.1280.50">
    <property type="match status" value="1"/>
</dbReference>
<organism evidence="2 3">
    <name type="scientific">Trema orientale</name>
    <name type="common">Charcoal tree</name>
    <name type="synonym">Celtis orientalis</name>
    <dbReference type="NCBI Taxonomy" id="63057"/>
    <lineage>
        <taxon>Eukaryota</taxon>
        <taxon>Viridiplantae</taxon>
        <taxon>Streptophyta</taxon>
        <taxon>Embryophyta</taxon>
        <taxon>Tracheophyta</taxon>
        <taxon>Spermatophyta</taxon>
        <taxon>Magnoliopsida</taxon>
        <taxon>eudicotyledons</taxon>
        <taxon>Gunneridae</taxon>
        <taxon>Pentapetalae</taxon>
        <taxon>rosids</taxon>
        <taxon>fabids</taxon>
        <taxon>Rosales</taxon>
        <taxon>Cannabaceae</taxon>
        <taxon>Trema</taxon>
    </lineage>
</organism>
<evidence type="ECO:0000313" key="3">
    <source>
        <dbReference type="Proteomes" id="UP000237000"/>
    </source>
</evidence>
<proteinExistence type="predicted"/>